<dbReference type="EMBL" id="JBBWRZ010000002">
    <property type="protein sequence ID" value="KAK8244670.1"/>
    <property type="molecule type" value="Genomic_DNA"/>
</dbReference>
<gene>
    <name evidence="1" type="ORF">HDK90DRAFT_547565</name>
</gene>
<name>A0ABR1Z128_9PEZI</name>
<organism evidence="1 2">
    <name type="scientific">Phyllosticta capitalensis</name>
    <dbReference type="NCBI Taxonomy" id="121624"/>
    <lineage>
        <taxon>Eukaryota</taxon>
        <taxon>Fungi</taxon>
        <taxon>Dikarya</taxon>
        <taxon>Ascomycota</taxon>
        <taxon>Pezizomycotina</taxon>
        <taxon>Dothideomycetes</taxon>
        <taxon>Dothideomycetes incertae sedis</taxon>
        <taxon>Botryosphaeriales</taxon>
        <taxon>Phyllostictaceae</taxon>
        <taxon>Phyllosticta</taxon>
    </lineage>
</organism>
<keyword evidence="2" id="KW-1185">Reference proteome</keyword>
<sequence length="405" mass="45275">MSALRISISSMTSSFSSSSPIPVNRSQHIGIFNRSRRDTGIDSIDSLSVFEPEANGVAMKALINDYHYSYEKNYDGSDEDEDEEADKGGLVGIGLHGIQHYYSYSVRCRRDRCDTSVLSTELSSSSPMVLSEQRPAINSTYPDVQLSRNEPPSSPPMLLSEDRTTIVFPNVNSSENMTTKISQDITMNKKLVDNSPRCPSAPRLSSATLATSSSYTEVSAMGEKILEGDRLCPPQAPRLSRAVPIPSSSPNVPPPYVRLPVHGPIYYHWESPERKVQDHIGDYLEAQHRRREEYHHYQKQMFQQAQPMTPQNSRSYKITHHRNHHADANVSAFSALSSNNIPLFPVSSSLITNNGSSPAHQGSLLVYDTSGTIYSSPVPPKKGFKRVRFRLDHEEREFEKDMGIV</sequence>
<evidence type="ECO:0000313" key="1">
    <source>
        <dbReference type="EMBL" id="KAK8244670.1"/>
    </source>
</evidence>
<proteinExistence type="predicted"/>
<dbReference type="Proteomes" id="UP001492380">
    <property type="component" value="Unassembled WGS sequence"/>
</dbReference>
<comment type="caution">
    <text evidence="1">The sequence shown here is derived from an EMBL/GenBank/DDBJ whole genome shotgun (WGS) entry which is preliminary data.</text>
</comment>
<evidence type="ECO:0000313" key="2">
    <source>
        <dbReference type="Proteomes" id="UP001492380"/>
    </source>
</evidence>
<accession>A0ABR1Z128</accession>
<reference evidence="1 2" key="1">
    <citation type="submission" date="2024-04" db="EMBL/GenBank/DDBJ databases">
        <title>Phyllosticta paracitricarpa is synonymous to the EU quarantine fungus P. citricarpa based on phylogenomic analyses.</title>
        <authorList>
            <consortium name="Lawrence Berkeley National Laboratory"/>
            <person name="Van Ingen-Buijs V.A."/>
            <person name="Van Westerhoven A.C."/>
            <person name="Haridas S."/>
            <person name="Skiadas P."/>
            <person name="Martin F."/>
            <person name="Groenewald J.Z."/>
            <person name="Crous P.W."/>
            <person name="Seidl M.F."/>
        </authorList>
    </citation>
    <scope>NUCLEOTIDE SEQUENCE [LARGE SCALE GENOMIC DNA]</scope>
    <source>
        <strain evidence="1 2">CBS 123374</strain>
    </source>
</reference>
<protein>
    <submittedName>
        <fullName evidence="1">Uncharacterized protein</fullName>
    </submittedName>
</protein>